<comment type="caution">
    <text evidence="2">The sequence shown here is derived from an EMBL/GenBank/DDBJ whole genome shotgun (WGS) entry which is preliminary data.</text>
</comment>
<evidence type="ECO:0000256" key="1">
    <source>
        <dbReference type="SAM" id="MobiDB-lite"/>
    </source>
</evidence>
<name>A0A1C7NCV6_9FUNG</name>
<protein>
    <submittedName>
        <fullName evidence="2">Uncharacterized protein</fullName>
    </submittedName>
</protein>
<dbReference type="Proteomes" id="UP000093000">
    <property type="component" value="Unassembled WGS sequence"/>
</dbReference>
<dbReference type="EMBL" id="LUGH01000302">
    <property type="protein sequence ID" value="OBZ86396.1"/>
    <property type="molecule type" value="Genomic_DNA"/>
</dbReference>
<keyword evidence="3" id="KW-1185">Reference proteome</keyword>
<feature type="region of interest" description="Disordered" evidence="1">
    <location>
        <begin position="306"/>
        <end position="354"/>
    </location>
</feature>
<reference evidence="2 3" key="1">
    <citation type="submission" date="2016-03" db="EMBL/GenBank/DDBJ databases">
        <title>Choanephora cucurbitarum.</title>
        <authorList>
            <person name="Min B."/>
            <person name="Park H."/>
            <person name="Park J.-H."/>
            <person name="Shin H.-D."/>
            <person name="Choi I.-G."/>
        </authorList>
    </citation>
    <scope>NUCLEOTIDE SEQUENCE [LARGE SCALE GENOMIC DNA]</scope>
    <source>
        <strain evidence="2 3">KUS-F28377</strain>
    </source>
</reference>
<sequence length="380" mass="43948">MSSTICGPGDPVLLYVHCTSHKPDPHVKIRRQTTPSGIPPVIIVTGTKQEGKLPEISDERPDRSVKIIVLDLRDEHQATLVENQPASKFKKMPKEMWDNVLSIRMAFRPNQPTECPIQTSPTIDVYTNILPKSTMVPPNNNVNMYPNVMLPPPPPLPQTYMNPQQNYLMAAAQSIMNAAVNYNMYPYMMQAPPPPPPAMNRMQAASPMLQYNNNSNIKRKPVQLQSPQPTPYLSPQLEQRIQRKKTSNQKQPPLLPRQPYQQQQQQQHMYPSTAKKRVRFDESLQIFEYQPESSEDEEVEGSIDMHDYIQPHPDDYYYTQDYASYSPYSPPEPIRRSNGRRPTYYYPPEPIQEDEDWGDLWKRRDFIARHSSTSRKSSQL</sequence>
<feature type="compositionally biased region" description="Low complexity" evidence="1">
    <location>
        <begin position="249"/>
        <end position="267"/>
    </location>
</feature>
<gene>
    <name evidence="2" type="ORF">A0J61_05554</name>
</gene>
<dbReference type="AlphaFoldDB" id="A0A1C7NCV6"/>
<organism evidence="2 3">
    <name type="scientific">Choanephora cucurbitarum</name>
    <dbReference type="NCBI Taxonomy" id="101091"/>
    <lineage>
        <taxon>Eukaryota</taxon>
        <taxon>Fungi</taxon>
        <taxon>Fungi incertae sedis</taxon>
        <taxon>Mucoromycota</taxon>
        <taxon>Mucoromycotina</taxon>
        <taxon>Mucoromycetes</taxon>
        <taxon>Mucorales</taxon>
        <taxon>Mucorineae</taxon>
        <taxon>Choanephoraceae</taxon>
        <taxon>Choanephoroideae</taxon>
        <taxon>Choanephora</taxon>
    </lineage>
</organism>
<proteinExistence type="predicted"/>
<dbReference type="InParanoid" id="A0A1C7NCV6"/>
<feature type="compositionally biased region" description="Basic and acidic residues" evidence="1">
    <location>
        <begin position="306"/>
        <end position="315"/>
    </location>
</feature>
<accession>A0A1C7NCV6</accession>
<evidence type="ECO:0000313" key="2">
    <source>
        <dbReference type="EMBL" id="OBZ86396.1"/>
    </source>
</evidence>
<feature type="region of interest" description="Disordered" evidence="1">
    <location>
        <begin position="238"/>
        <end position="272"/>
    </location>
</feature>
<evidence type="ECO:0000313" key="3">
    <source>
        <dbReference type="Proteomes" id="UP000093000"/>
    </source>
</evidence>
<dbReference type="OrthoDB" id="2290774at2759"/>